<keyword evidence="5 11" id="KW-1003">Cell membrane</keyword>
<dbReference type="InterPro" id="IPR036771">
    <property type="entry name" value="ATPsynth_dsu/esu_N"/>
</dbReference>
<keyword evidence="10 11" id="KW-0066">ATP synthesis</keyword>
<evidence type="ECO:0000256" key="11">
    <source>
        <dbReference type="HAMAP-Rule" id="MF_00530"/>
    </source>
</evidence>
<evidence type="ECO:0000313" key="16">
    <source>
        <dbReference type="EMBL" id="ADY57533.1"/>
    </source>
</evidence>
<dbReference type="Gene3D" id="1.20.5.440">
    <property type="entry name" value="ATP synthase delta/epsilon subunit, C-terminal domain"/>
    <property type="match status" value="1"/>
</dbReference>
<dbReference type="GO" id="GO:0005524">
    <property type="term" value="F:ATP binding"/>
    <property type="evidence" value="ECO:0007669"/>
    <property type="project" value="UniProtKB-UniRule"/>
</dbReference>
<evidence type="ECO:0000259" key="15">
    <source>
        <dbReference type="Pfam" id="PF02823"/>
    </source>
</evidence>
<comment type="similarity">
    <text evidence="3 11 12">Belongs to the ATPase epsilon chain family.</text>
</comment>
<dbReference type="NCBIfam" id="NF001846">
    <property type="entry name" value="PRK00571.1-3"/>
    <property type="match status" value="1"/>
</dbReference>
<evidence type="ECO:0000256" key="10">
    <source>
        <dbReference type="ARBA" id="ARBA00023310"/>
    </source>
</evidence>
<sequence>MAGSFTLNVVSPNGAIFNDEVEFLVVPGEDGELGILPNHSPLMATLNIGVIRITQNGKVNRMALSGGFMEVGGNKVTLLAESAELADTIDIVRAKAAKERAEQRLASKSAEIDMVRAELALLRAVARLKAAEITKH</sequence>
<dbReference type="AlphaFoldDB" id="F0T2A5"/>
<reference evidence="17" key="2">
    <citation type="submission" date="2011-02" db="EMBL/GenBank/DDBJ databases">
        <title>The complete genome of Syntrophobotulus glycolicus DSM 8271.</title>
        <authorList>
            <person name="Lucas S."/>
            <person name="Copeland A."/>
            <person name="Lapidus A."/>
            <person name="Bruce D."/>
            <person name="Goodwin L."/>
            <person name="Pitluck S."/>
            <person name="Kyrpides N."/>
            <person name="Mavromatis K."/>
            <person name="Pagani I."/>
            <person name="Ivanova N."/>
            <person name="Mikhailova N."/>
            <person name="Chertkov O."/>
            <person name="Held B."/>
            <person name="Detter J.C."/>
            <person name="Tapia R."/>
            <person name="Han C."/>
            <person name="Land M."/>
            <person name="Hauser L."/>
            <person name="Markowitz V."/>
            <person name="Cheng J.-F."/>
            <person name="Hugenholtz P."/>
            <person name="Woyke T."/>
            <person name="Wu D."/>
            <person name="Spring S."/>
            <person name="Schroeder M."/>
            <person name="Brambilla E."/>
            <person name="Klenk H.-P."/>
            <person name="Eisen J.A."/>
        </authorList>
    </citation>
    <scope>NUCLEOTIDE SEQUENCE [LARGE SCALE GENOMIC DNA]</scope>
    <source>
        <strain evidence="17">DSM 8271 / FlGlyR</strain>
    </source>
</reference>
<evidence type="ECO:0000259" key="14">
    <source>
        <dbReference type="Pfam" id="PF00401"/>
    </source>
</evidence>
<evidence type="ECO:0000256" key="6">
    <source>
        <dbReference type="ARBA" id="ARBA00022781"/>
    </source>
</evidence>
<comment type="subunit">
    <text evidence="11 12">F-type ATPases have 2 components, CF(1) - the catalytic core - and CF(0) - the membrane proton channel. CF(1) has five subunits: alpha(3), beta(3), gamma(1), delta(1), epsilon(1). CF(0) has three main subunits: a, b and c.</text>
</comment>
<keyword evidence="8 11" id="KW-0472">Membrane</keyword>
<name>F0T2A5_SYNGF</name>
<evidence type="ECO:0000256" key="5">
    <source>
        <dbReference type="ARBA" id="ARBA00022475"/>
    </source>
</evidence>
<dbReference type="InterPro" id="IPR001469">
    <property type="entry name" value="ATP_synth_F1_dsu/esu"/>
</dbReference>
<dbReference type="RefSeq" id="WP_013626258.1">
    <property type="nucleotide sequence ID" value="NC_015172.1"/>
</dbReference>
<gene>
    <name evidence="11" type="primary">atpC</name>
    <name evidence="16" type="ordered locus">Sgly_3270</name>
</gene>
<dbReference type="HAMAP" id="MF_00530">
    <property type="entry name" value="ATP_synth_epsil_bac"/>
    <property type="match status" value="1"/>
</dbReference>
<evidence type="ECO:0000313" key="17">
    <source>
        <dbReference type="Proteomes" id="UP000007488"/>
    </source>
</evidence>
<feature type="coiled-coil region" evidence="13">
    <location>
        <begin position="91"/>
        <end position="118"/>
    </location>
</feature>
<accession>F0T2A5</accession>
<dbReference type="CDD" id="cd12152">
    <property type="entry name" value="F1-ATPase_delta"/>
    <property type="match status" value="1"/>
</dbReference>
<dbReference type="SUPFAM" id="SSF46604">
    <property type="entry name" value="Epsilon subunit of F1F0-ATP synthase C-terminal domain"/>
    <property type="match status" value="1"/>
</dbReference>
<dbReference type="GO" id="GO:0046933">
    <property type="term" value="F:proton-transporting ATP synthase activity, rotational mechanism"/>
    <property type="evidence" value="ECO:0007669"/>
    <property type="project" value="UniProtKB-UniRule"/>
</dbReference>
<comment type="subcellular location">
    <subcellularLocation>
        <location evidence="2 11">Cell membrane</location>
        <topology evidence="2 11">Peripheral membrane protein</topology>
    </subcellularLocation>
</comment>
<dbReference type="InterPro" id="IPR020546">
    <property type="entry name" value="ATP_synth_F1_dsu/esu_N"/>
</dbReference>
<reference evidence="16 17" key="1">
    <citation type="journal article" date="2011" name="Stand. Genomic Sci.">
        <title>Complete genome sequence of Syntrophobotulus glycolicus type strain (FlGlyR).</title>
        <authorList>
            <person name="Han C."/>
            <person name="Mwirichia R."/>
            <person name="Chertkov O."/>
            <person name="Held B."/>
            <person name="Lapidus A."/>
            <person name="Nolan M."/>
            <person name="Lucas S."/>
            <person name="Hammon N."/>
            <person name="Deshpande S."/>
            <person name="Cheng J.F."/>
            <person name="Tapia R."/>
            <person name="Goodwin L."/>
            <person name="Pitluck S."/>
            <person name="Huntemann M."/>
            <person name="Liolios K."/>
            <person name="Ivanova N."/>
            <person name="Pagani I."/>
            <person name="Mavromatis K."/>
            <person name="Ovchinikova G."/>
            <person name="Pati A."/>
            <person name="Chen A."/>
            <person name="Palaniappan K."/>
            <person name="Land M."/>
            <person name="Hauser L."/>
            <person name="Brambilla E.M."/>
            <person name="Rohde M."/>
            <person name="Spring S."/>
            <person name="Sikorski J."/>
            <person name="Goker M."/>
            <person name="Woyke T."/>
            <person name="Bristow J."/>
            <person name="Eisen J.A."/>
            <person name="Markowitz V."/>
            <person name="Hugenholtz P."/>
            <person name="Kyrpides N.C."/>
            <person name="Klenk H.P."/>
            <person name="Detter J.C."/>
        </authorList>
    </citation>
    <scope>NUCLEOTIDE SEQUENCE [LARGE SCALE GENOMIC DNA]</scope>
    <source>
        <strain evidence="17">DSM 8271 / FlGlyR</strain>
    </source>
</reference>
<dbReference type="SUPFAM" id="SSF51344">
    <property type="entry name" value="Epsilon subunit of F1F0-ATP synthase N-terminal domain"/>
    <property type="match status" value="1"/>
</dbReference>
<dbReference type="EMBL" id="CP002547">
    <property type="protein sequence ID" value="ADY57533.1"/>
    <property type="molecule type" value="Genomic_DNA"/>
</dbReference>
<keyword evidence="4 11" id="KW-0813">Transport</keyword>
<dbReference type="GO" id="GO:0045259">
    <property type="term" value="C:proton-transporting ATP synthase complex"/>
    <property type="evidence" value="ECO:0007669"/>
    <property type="project" value="UniProtKB-KW"/>
</dbReference>
<keyword evidence="17" id="KW-1185">Reference proteome</keyword>
<dbReference type="PANTHER" id="PTHR13822:SF10">
    <property type="entry name" value="ATP SYNTHASE EPSILON CHAIN, CHLOROPLASTIC"/>
    <property type="match status" value="1"/>
</dbReference>
<dbReference type="HOGENOM" id="CLU_084338_1_1_9"/>
<feature type="domain" description="ATP synthase epsilon subunit C-terminal" evidence="14">
    <location>
        <begin position="87"/>
        <end position="132"/>
    </location>
</feature>
<evidence type="ECO:0000256" key="1">
    <source>
        <dbReference type="ARBA" id="ARBA00003543"/>
    </source>
</evidence>
<dbReference type="STRING" id="645991.Sgly_3270"/>
<dbReference type="Pfam" id="PF02823">
    <property type="entry name" value="ATP-synt_DE_N"/>
    <property type="match status" value="1"/>
</dbReference>
<evidence type="ECO:0000256" key="13">
    <source>
        <dbReference type="SAM" id="Coils"/>
    </source>
</evidence>
<dbReference type="KEGG" id="sgy:Sgly_3270"/>
<evidence type="ECO:0000256" key="4">
    <source>
        <dbReference type="ARBA" id="ARBA00022448"/>
    </source>
</evidence>
<comment type="function">
    <text evidence="1 11">Produces ATP from ADP in the presence of a proton gradient across the membrane.</text>
</comment>
<evidence type="ECO:0000256" key="3">
    <source>
        <dbReference type="ARBA" id="ARBA00005712"/>
    </source>
</evidence>
<dbReference type="Pfam" id="PF00401">
    <property type="entry name" value="ATP-synt_DE"/>
    <property type="match status" value="1"/>
</dbReference>
<dbReference type="PANTHER" id="PTHR13822">
    <property type="entry name" value="ATP SYNTHASE DELTA/EPSILON CHAIN"/>
    <property type="match status" value="1"/>
</dbReference>
<dbReference type="Gene3D" id="2.60.15.10">
    <property type="entry name" value="F0F1 ATP synthase delta/epsilon subunit, N-terminal"/>
    <property type="match status" value="1"/>
</dbReference>
<evidence type="ECO:0000256" key="2">
    <source>
        <dbReference type="ARBA" id="ARBA00004202"/>
    </source>
</evidence>
<evidence type="ECO:0000256" key="8">
    <source>
        <dbReference type="ARBA" id="ARBA00023136"/>
    </source>
</evidence>
<feature type="domain" description="ATP synthase F1 complex delta/epsilon subunit N-terminal" evidence="15">
    <location>
        <begin position="5"/>
        <end position="83"/>
    </location>
</feature>
<organism evidence="16 17">
    <name type="scientific">Syntrophobotulus glycolicus (strain DSM 8271 / FlGlyR)</name>
    <dbReference type="NCBI Taxonomy" id="645991"/>
    <lineage>
        <taxon>Bacteria</taxon>
        <taxon>Bacillati</taxon>
        <taxon>Bacillota</taxon>
        <taxon>Clostridia</taxon>
        <taxon>Eubacteriales</taxon>
        <taxon>Desulfitobacteriaceae</taxon>
        <taxon>Syntrophobotulus</taxon>
    </lineage>
</organism>
<dbReference type="Proteomes" id="UP000007488">
    <property type="component" value="Chromosome"/>
</dbReference>
<proteinExistence type="inferred from homology"/>
<protein>
    <recommendedName>
        <fullName evidence="11">ATP synthase epsilon chain</fullName>
    </recommendedName>
    <alternativeName>
        <fullName evidence="11">ATP synthase F1 sector epsilon subunit</fullName>
    </alternativeName>
    <alternativeName>
        <fullName evidence="11">F-ATPase epsilon subunit</fullName>
    </alternativeName>
</protein>
<keyword evidence="13" id="KW-0175">Coiled coil</keyword>
<dbReference type="NCBIfam" id="TIGR01216">
    <property type="entry name" value="ATP_synt_epsi"/>
    <property type="match status" value="1"/>
</dbReference>
<dbReference type="FunFam" id="1.20.5.440:FF:000001">
    <property type="entry name" value="ATP synthase epsilon chain"/>
    <property type="match status" value="1"/>
</dbReference>
<evidence type="ECO:0000256" key="9">
    <source>
        <dbReference type="ARBA" id="ARBA00023196"/>
    </source>
</evidence>
<keyword evidence="7 11" id="KW-0406">Ion transport</keyword>
<evidence type="ECO:0000256" key="7">
    <source>
        <dbReference type="ARBA" id="ARBA00023065"/>
    </source>
</evidence>
<dbReference type="NCBIfam" id="NF009980">
    <property type="entry name" value="PRK13446.1"/>
    <property type="match status" value="1"/>
</dbReference>
<dbReference type="GO" id="GO:0005886">
    <property type="term" value="C:plasma membrane"/>
    <property type="evidence" value="ECO:0007669"/>
    <property type="project" value="UniProtKB-SubCell"/>
</dbReference>
<dbReference type="InterPro" id="IPR020547">
    <property type="entry name" value="ATP_synth_F1_esu_C"/>
</dbReference>
<keyword evidence="6 11" id="KW-0375">Hydrogen ion transport</keyword>
<keyword evidence="9 11" id="KW-0139">CF(1)</keyword>
<dbReference type="InterPro" id="IPR036794">
    <property type="entry name" value="ATP_F1_dsu/esu_C_sf"/>
</dbReference>
<dbReference type="OrthoDB" id="9804110at2"/>
<dbReference type="eggNOG" id="COG0355">
    <property type="taxonomic scope" value="Bacteria"/>
</dbReference>
<evidence type="ECO:0000256" key="12">
    <source>
        <dbReference type="RuleBase" id="RU003656"/>
    </source>
</evidence>